<proteinExistence type="predicted"/>
<dbReference type="GO" id="GO:0008168">
    <property type="term" value="F:methyltransferase activity"/>
    <property type="evidence" value="ECO:0007669"/>
    <property type="project" value="UniProtKB-KW"/>
</dbReference>
<dbReference type="SUPFAM" id="SSF53335">
    <property type="entry name" value="S-adenosyl-L-methionine-dependent methyltransferases"/>
    <property type="match status" value="1"/>
</dbReference>
<accession>A0ABT8LFI1</accession>
<evidence type="ECO:0000259" key="1">
    <source>
        <dbReference type="Pfam" id="PF05050"/>
    </source>
</evidence>
<name>A0ABT8LFI1_9BACT</name>
<keyword evidence="2" id="KW-0808">Transferase</keyword>
<evidence type="ECO:0000313" key="2">
    <source>
        <dbReference type="EMBL" id="MDN5215941.1"/>
    </source>
</evidence>
<protein>
    <submittedName>
        <fullName evidence="2">FkbM family methyltransferase</fullName>
    </submittedName>
</protein>
<keyword evidence="2" id="KW-0489">Methyltransferase</keyword>
<dbReference type="GO" id="GO:0032259">
    <property type="term" value="P:methylation"/>
    <property type="evidence" value="ECO:0007669"/>
    <property type="project" value="UniProtKB-KW"/>
</dbReference>
<reference evidence="2" key="1">
    <citation type="submission" date="2023-06" db="EMBL/GenBank/DDBJ databases">
        <title>Genomic of Agaribacillus aureum.</title>
        <authorList>
            <person name="Wang G."/>
        </authorList>
    </citation>
    <scope>NUCLEOTIDE SEQUENCE</scope>
    <source>
        <strain evidence="2">BMA12</strain>
    </source>
</reference>
<dbReference type="EMBL" id="JAUJEB010000007">
    <property type="protein sequence ID" value="MDN5215941.1"/>
    <property type="molecule type" value="Genomic_DNA"/>
</dbReference>
<dbReference type="InterPro" id="IPR029063">
    <property type="entry name" value="SAM-dependent_MTases_sf"/>
</dbReference>
<dbReference type="Proteomes" id="UP001172083">
    <property type="component" value="Unassembled WGS sequence"/>
</dbReference>
<dbReference type="PANTHER" id="PTHR34203:SF15">
    <property type="entry name" value="SLL1173 PROTEIN"/>
    <property type="match status" value="1"/>
</dbReference>
<feature type="domain" description="Methyltransferase FkbM" evidence="1">
    <location>
        <begin position="71"/>
        <end position="239"/>
    </location>
</feature>
<comment type="caution">
    <text evidence="2">The sequence shown here is derived from an EMBL/GenBank/DDBJ whole genome shotgun (WGS) entry which is preliminary data.</text>
</comment>
<dbReference type="InterPro" id="IPR052514">
    <property type="entry name" value="SAM-dependent_MTase"/>
</dbReference>
<sequence>MFEKLKASFRRKKARRVFAEYPYKMVQFDLETDGIVEFADWDNPLTGQKTITQKEIDFFRKFVKNGDLAIDIGANIGDTTVPMAIAAGKEGLVLGFDPNPYIFKILQQNATLNKGKANIVPLQCAITDTPGEFYYNSSEASFSNGGISREPNTTHGKFQMQHTVRGVNLSALLHKDYESWLEKLSLIKVDTEGLDKEIIKSISDVIKTCKPVIIAECFLKLSKEEKEELYDIIHDHGYDLFYFEDFLEDTTIEKLSREDMNKSDTFNLYAIPKN</sequence>
<dbReference type="Pfam" id="PF05050">
    <property type="entry name" value="Methyltransf_21"/>
    <property type="match status" value="1"/>
</dbReference>
<evidence type="ECO:0000313" key="3">
    <source>
        <dbReference type="Proteomes" id="UP001172083"/>
    </source>
</evidence>
<dbReference type="Gene3D" id="3.40.50.150">
    <property type="entry name" value="Vaccinia Virus protein VP39"/>
    <property type="match status" value="1"/>
</dbReference>
<organism evidence="2 3">
    <name type="scientific">Agaribacillus aureus</name>
    <dbReference type="NCBI Taxonomy" id="3051825"/>
    <lineage>
        <taxon>Bacteria</taxon>
        <taxon>Pseudomonadati</taxon>
        <taxon>Bacteroidota</taxon>
        <taxon>Cytophagia</taxon>
        <taxon>Cytophagales</taxon>
        <taxon>Splendidivirgaceae</taxon>
        <taxon>Agaribacillus</taxon>
    </lineage>
</organism>
<dbReference type="RefSeq" id="WP_346761276.1">
    <property type="nucleotide sequence ID" value="NZ_JAUJEB010000007.1"/>
</dbReference>
<dbReference type="NCBIfam" id="TIGR01444">
    <property type="entry name" value="fkbM_fam"/>
    <property type="match status" value="1"/>
</dbReference>
<dbReference type="InterPro" id="IPR006342">
    <property type="entry name" value="FkbM_mtfrase"/>
</dbReference>
<dbReference type="CDD" id="cd02440">
    <property type="entry name" value="AdoMet_MTases"/>
    <property type="match status" value="1"/>
</dbReference>
<keyword evidence="3" id="KW-1185">Reference proteome</keyword>
<gene>
    <name evidence="2" type="ORF">QQ020_27940</name>
</gene>
<dbReference type="PANTHER" id="PTHR34203">
    <property type="entry name" value="METHYLTRANSFERASE, FKBM FAMILY PROTEIN"/>
    <property type="match status" value="1"/>
</dbReference>